<name>A0A238YFA8_9BACT</name>
<dbReference type="Proteomes" id="UP000198405">
    <property type="component" value="Unassembled WGS sequence"/>
</dbReference>
<dbReference type="EMBL" id="FZOB01000003">
    <property type="protein sequence ID" value="SNR69915.1"/>
    <property type="molecule type" value="Genomic_DNA"/>
</dbReference>
<dbReference type="RefSeq" id="WP_089322659.1">
    <property type="nucleotide sequence ID" value="NZ_FZOB01000003.1"/>
</dbReference>
<organism evidence="3 4">
    <name type="scientific">Desulfurobacterium atlanticum</name>
    <dbReference type="NCBI Taxonomy" id="240169"/>
    <lineage>
        <taxon>Bacteria</taxon>
        <taxon>Pseudomonadati</taxon>
        <taxon>Aquificota</taxon>
        <taxon>Aquificia</taxon>
        <taxon>Desulfurobacteriales</taxon>
        <taxon>Desulfurobacteriaceae</taxon>
        <taxon>Desulfurobacterium</taxon>
    </lineage>
</organism>
<evidence type="ECO:0000313" key="3">
    <source>
        <dbReference type="EMBL" id="SNR69915.1"/>
    </source>
</evidence>
<dbReference type="AlphaFoldDB" id="A0A238YFA8"/>
<dbReference type="GO" id="GO:0016491">
    <property type="term" value="F:oxidoreductase activity"/>
    <property type="evidence" value="ECO:0007669"/>
    <property type="project" value="UniProtKB-KW"/>
</dbReference>
<dbReference type="Gene3D" id="1.20.1050.140">
    <property type="match status" value="1"/>
</dbReference>
<sequence length="273" mass="31266">MRIGFYRGCCFQGLDFILFDVIKKVFSVFGVELPEVRKTICCGGNVIDEESRFLSTLINARNIAAAEKENLDLLISCNTCFMVINRAKKLLDSSETVKKKVNKILEEENLYYSGEKKIWHIMPFIVEKIGFEKLSEYIKISLPYRFAPYYGCHLKYPEKIAKHGSLEKIIELCGGTPIRYKEEDACCGYHSIYTDKATALKKIKRIVNSMKEAEAEFIVTPCPLCFKGFDMMQKEAKVEREIPVLFLPELIALSLGFSHEDSGIIYHKIPVKL</sequence>
<feature type="domain" description="Cysteine-rich" evidence="2">
    <location>
        <begin position="149"/>
        <end position="226"/>
    </location>
</feature>
<dbReference type="Pfam" id="PF02754">
    <property type="entry name" value="CCG"/>
    <property type="match status" value="2"/>
</dbReference>
<gene>
    <name evidence="3" type="ORF">SAMN06265340_103112</name>
</gene>
<dbReference type="PANTHER" id="PTHR42947">
    <property type="entry name" value="COB--COM HETERODISULFIDE REDUCTASE SUBUNIT B 1"/>
    <property type="match status" value="1"/>
</dbReference>
<evidence type="ECO:0000256" key="1">
    <source>
        <dbReference type="ARBA" id="ARBA00023002"/>
    </source>
</evidence>
<evidence type="ECO:0000259" key="2">
    <source>
        <dbReference type="Pfam" id="PF02754"/>
    </source>
</evidence>
<feature type="domain" description="Cysteine-rich" evidence="2">
    <location>
        <begin position="5"/>
        <end position="84"/>
    </location>
</feature>
<proteinExistence type="predicted"/>
<dbReference type="OrthoDB" id="9777685at2"/>
<dbReference type="PANTHER" id="PTHR42947:SF1">
    <property type="entry name" value="COB--COM HETERODISULFIDE REDUCTASE SUBUNIT B 1"/>
    <property type="match status" value="1"/>
</dbReference>
<dbReference type="InterPro" id="IPR051278">
    <property type="entry name" value="HdrB/HdrD_reductase"/>
</dbReference>
<keyword evidence="4" id="KW-1185">Reference proteome</keyword>
<keyword evidence="1" id="KW-0560">Oxidoreductase</keyword>
<protein>
    <submittedName>
        <fullName evidence="3">Succinate dehydrogenase / fumarate reductase cytochrome b subunit</fullName>
    </submittedName>
</protein>
<accession>A0A238YFA8</accession>
<dbReference type="Gene3D" id="3.40.50.11810">
    <property type="match status" value="1"/>
</dbReference>
<evidence type="ECO:0000313" key="4">
    <source>
        <dbReference type="Proteomes" id="UP000198405"/>
    </source>
</evidence>
<reference evidence="4" key="1">
    <citation type="submission" date="2017-06" db="EMBL/GenBank/DDBJ databases">
        <authorList>
            <person name="Varghese N."/>
            <person name="Submissions S."/>
        </authorList>
    </citation>
    <scope>NUCLEOTIDE SEQUENCE [LARGE SCALE GENOMIC DNA]</scope>
    <source>
        <strain evidence="4">DSM 15668</strain>
    </source>
</reference>
<dbReference type="InterPro" id="IPR004017">
    <property type="entry name" value="Cys_rich_dom"/>
</dbReference>